<name>A0A6A4HB71_9AGAR</name>
<keyword evidence="2" id="KW-1185">Reference proteome</keyword>
<dbReference type="EMBL" id="ML769540">
    <property type="protein sequence ID" value="KAE9394973.1"/>
    <property type="molecule type" value="Genomic_DNA"/>
</dbReference>
<accession>A0A6A4HB71</accession>
<proteinExistence type="predicted"/>
<protein>
    <submittedName>
        <fullName evidence="1">Uncharacterized protein</fullName>
    </submittedName>
</protein>
<feature type="non-terminal residue" evidence="1">
    <location>
        <position position="64"/>
    </location>
</feature>
<dbReference type="Proteomes" id="UP000799118">
    <property type="component" value="Unassembled WGS sequence"/>
</dbReference>
<evidence type="ECO:0000313" key="2">
    <source>
        <dbReference type="Proteomes" id="UP000799118"/>
    </source>
</evidence>
<sequence>MQYSIKFKFQFQFSMLSKFNLKCVLPFKNSFACSTVVQLEALSSDKIFISEDYFIFHFIHLVHS</sequence>
<gene>
    <name evidence="1" type="ORF">BT96DRAFT_923210</name>
</gene>
<dbReference type="AlphaFoldDB" id="A0A6A4HB71"/>
<reference evidence="1" key="1">
    <citation type="journal article" date="2019" name="Environ. Microbiol.">
        <title>Fungal ecological strategies reflected in gene transcription - a case study of two litter decomposers.</title>
        <authorList>
            <person name="Barbi F."/>
            <person name="Kohler A."/>
            <person name="Barry K."/>
            <person name="Baskaran P."/>
            <person name="Daum C."/>
            <person name="Fauchery L."/>
            <person name="Ihrmark K."/>
            <person name="Kuo A."/>
            <person name="LaButti K."/>
            <person name="Lipzen A."/>
            <person name="Morin E."/>
            <person name="Grigoriev I.V."/>
            <person name="Henrissat B."/>
            <person name="Lindahl B."/>
            <person name="Martin F."/>
        </authorList>
    </citation>
    <scope>NUCLEOTIDE SEQUENCE</scope>
    <source>
        <strain evidence="1">JB14</strain>
    </source>
</reference>
<organism evidence="1 2">
    <name type="scientific">Gymnopus androsaceus JB14</name>
    <dbReference type="NCBI Taxonomy" id="1447944"/>
    <lineage>
        <taxon>Eukaryota</taxon>
        <taxon>Fungi</taxon>
        <taxon>Dikarya</taxon>
        <taxon>Basidiomycota</taxon>
        <taxon>Agaricomycotina</taxon>
        <taxon>Agaricomycetes</taxon>
        <taxon>Agaricomycetidae</taxon>
        <taxon>Agaricales</taxon>
        <taxon>Marasmiineae</taxon>
        <taxon>Omphalotaceae</taxon>
        <taxon>Gymnopus</taxon>
    </lineage>
</organism>
<evidence type="ECO:0000313" key="1">
    <source>
        <dbReference type="EMBL" id="KAE9394973.1"/>
    </source>
</evidence>